<dbReference type="STRING" id="1798550.A2927_02500"/>
<dbReference type="Gene3D" id="1.10.3210.10">
    <property type="entry name" value="Hypothetical protein af1432"/>
    <property type="match status" value="1"/>
</dbReference>
<gene>
    <name evidence="1" type="ORF">A2927_02500</name>
</gene>
<comment type="caution">
    <text evidence="1">The sequence shown here is derived from an EMBL/GenBank/DDBJ whole genome shotgun (WGS) entry which is preliminary data.</text>
</comment>
<dbReference type="EMBL" id="MHKL01000010">
    <property type="protein sequence ID" value="OGY89679.1"/>
    <property type="molecule type" value="Genomic_DNA"/>
</dbReference>
<protein>
    <recommendedName>
        <fullName evidence="3">HD domain-containing protein</fullName>
    </recommendedName>
</protein>
<dbReference type="Proteomes" id="UP000178849">
    <property type="component" value="Unassembled WGS sequence"/>
</dbReference>
<sequence length="205" mass="22948">MSENPVIKSLFNEAMKRLKKSGYWQKACNDSSAHAPLWHQFPLLQHIDLTIAAAVEVFRQTGIDLVAILALHDLGKIDPFITYCQNDTPANHRQYQNHEDSSAKIAAEYGFSPEVLFLLRWHDQAYSGITPANLLKKCGGDKKRLTKLLLVFACDAAGKGWVPNQQKQRPQIAAFIEEVCNFAGLPEHISRVASAIILRDQPKAD</sequence>
<accession>A0A1G2BMB1</accession>
<name>A0A1G2BMB1_9BACT</name>
<organism evidence="1 2">
    <name type="scientific">Candidatus Komeilibacteria bacterium RIFCSPLOWO2_01_FULL_45_10</name>
    <dbReference type="NCBI Taxonomy" id="1798550"/>
    <lineage>
        <taxon>Bacteria</taxon>
        <taxon>Candidatus Komeiliibacteriota</taxon>
    </lineage>
</organism>
<evidence type="ECO:0000313" key="2">
    <source>
        <dbReference type="Proteomes" id="UP000178849"/>
    </source>
</evidence>
<reference evidence="1 2" key="1">
    <citation type="journal article" date="2016" name="Nat. Commun.">
        <title>Thousands of microbial genomes shed light on interconnected biogeochemical processes in an aquifer system.</title>
        <authorList>
            <person name="Anantharaman K."/>
            <person name="Brown C.T."/>
            <person name="Hug L.A."/>
            <person name="Sharon I."/>
            <person name="Castelle C.J."/>
            <person name="Probst A.J."/>
            <person name="Thomas B.C."/>
            <person name="Singh A."/>
            <person name="Wilkins M.J."/>
            <person name="Karaoz U."/>
            <person name="Brodie E.L."/>
            <person name="Williams K.H."/>
            <person name="Hubbard S.S."/>
            <person name="Banfield J.F."/>
        </authorList>
    </citation>
    <scope>NUCLEOTIDE SEQUENCE [LARGE SCALE GENOMIC DNA]</scope>
</reference>
<proteinExistence type="predicted"/>
<evidence type="ECO:0000313" key="1">
    <source>
        <dbReference type="EMBL" id="OGY89679.1"/>
    </source>
</evidence>
<dbReference type="SUPFAM" id="SSF109604">
    <property type="entry name" value="HD-domain/PDEase-like"/>
    <property type="match status" value="1"/>
</dbReference>
<dbReference type="AlphaFoldDB" id="A0A1G2BMB1"/>
<evidence type="ECO:0008006" key="3">
    <source>
        <dbReference type="Google" id="ProtNLM"/>
    </source>
</evidence>